<protein>
    <recommendedName>
        <fullName evidence="1">AB hydrolase-1 domain-containing protein</fullName>
    </recommendedName>
</protein>
<dbReference type="SUPFAM" id="SSF53474">
    <property type="entry name" value="alpha/beta-Hydrolases"/>
    <property type="match status" value="1"/>
</dbReference>
<dbReference type="AlphaFoldDB" id="A0AA38R7I8"/>
<proteinExistence type="predicted"/>
<keyword evidence="3" id="KW-1185">Reference proteome</keyword>
<dbReference type="InterPro" id="IPR000073">
    <property type="entry name" value="AB_hydrolase_1"/>
</dbReference>
<dbReference type="InterPro" id="IPR029058">
    <property type="entry name" value="AB_hydrolase_fold"/>
</dbReference>
<evidence type="ECO:0000259" key="1">
    <source>
        <dbReference type="Pfam" id="PF12697"/>
    </source>
</evidence>
<dbReference type="Pfam" id="PF12697">
    <property type="entry name" value="Abhydrolase_6"/>
    <property type="match status" value="1"/>
</dbReference>
<dbReference type="Gene3D" id="3.40.50.1820">
    <property type="entry name" value="alpha/beta hydrolase"/>
    <property type="match status" value="1"/>
</dbReference>
<sequence length="275" mass="30930">MGSSTSITDLYVRETHIIPASSPATNVKHTVRRELAEPLKLSVHEYKVHGTSDELGFNVILTHGTSFNKYLWQLRPVIGIGHSFGGGAMCHAAMMEPEQFAATILIEPILFQMRAQTEAVANLALKRRDWWASADEVATTFFKSQGFQDWDERQLRMYIEHGTYPVDRDSHSSPRMLKTPKEQEAATYLARPCPEILGLLQQSRRRHHFIWGSASKVISATRRDAIERIIRPPSTSQVLPGAGHLIPMTHPEALATVLEGILQDASHILQHRTKL</sequence>
<comment type="caution">
    <text evidence="2">The sequence shown here is derived from an EMBL/GenBank/DDBJ whole genome shotgun (WGS) entry which is preliminary data.</text>
</comment>
<dbReference type="EMBL" id="JANBVO010000031">
    <property type="protein sequence ID" value="KAJ9138239.1"/>
    <property type="molecule type" value="Genomic_DNA"/>
</dbReference>
<accession>A0AA38R7I8</accession>
<dbReference type="Proteomes" id="UP001174694">
    <property type="component" value="Unassembled WGS sequence"/>
</dbReference>
<gene>
    <name evidence="2" type="ORF">NKR23_g8721</name>
</gene>
<name>A0AA38R7I8_9PEZI</name>
<feature type="domain" description="AB hydrolase-1" evidence="1">
    <location>
        <begin position="72"/>
        <end position="256"/>
    </location>
</feature>
<evidence type="ECO:0000313" key="2">
    <source>
        <dbReference type="EMBL" id="KAJ9138239.1"/>
    </source>
</evidence>
<evidence type="ECO:0000313" key="3">
    <source>
        <dbReference type="Proteomes" id="UP001174694"/>
    </source>
</evidence>
<organism evidence="2 3">
    <name type="scientific">Pleurostoma richardsiae</name>
    <dbReference type="NCBI Taxonomy" id="41990"/>
    <lineage>
        <taxon>Eukaryota</taxon>
        <taxon>Fungi</taxon>
        <taxon>Dikarya</taxon>
        <taxon>Ascomycota</taxon>
        <taxon>Pezizomycotina</taxon>
        <taxon>Sordariomycetes</taxon>
        <taxon>Sordariomycetidae</taxon>
        <taxon>Calosphaeriales</taxon>
        <taxon>Pleurostomataceae</taxon>
        <taxon>Pleurostoma</taxon>
    </lineage>
</organism>
<reference evidence="2" key="1">
    <citation type="submission" date="2022-07" db="EMBL/GenBank/DDBJ databases">
        <title>Fungi with potential for degradation of polypropylene.</title>
        <authorList>
            <person name="Gostincar C."/>
        </authorList>
    </citation>
    <scope>NUCLEOTIDE SEQUENCE</scope>
    <source>
        <strain evidence="2">EXF-13308</strain>
    </source>
</reference>